<accession>X6MHX0</accession>
<organism evidence="2 3">
    <name type="scientific">Reticulomyxa filosa</name>
    <dbReference type="NCBI Taxonomy" id="46433"/>
    <lineage>
        <taxon>Eukaryota</taxon>
        <taxon>Sar</taxon>
        <taxon>Rhizaria</taxon>
        <taxon>Retaria</taxon>
        <taxon>Foraminifera</taxon>
        <taxon>Monothalamids</taxon>
        <taxon>Reticulomyxidae</taxon>
        <taxon>Reticulomyxa</taxon>
    </lineage>
</organism>
<feature type="compositionally biased region" description="Polar residues" evidence="1">
    <location>
        <begin position="379"/>
        <end position="389"/>
    </location>
</feature>
<comment type="caution">
    <text evidence="2">The sequence shown here is derived from an EMBL/GenBank/DDBJ whole genome shotgun (WGS) entry which is preliminary data.</text>
</comment>
<dbReference type="AlphaFoldDB" id="X6MHX0"/>
<sequence>MVDLLLEVCQTKQNESLTSGLLQSLLTKPVQMDPRNPMFANKCHCLCELITLFHTHAIPLLSIPHDEKREIADVVHLVLSIGSRIITLSDIAIASSAVIIEDNDQKDPVQESSIHDKIHGCVYAMIRISCLHGNISLNPNVRIDTLNHLYECLRITTVDTNWKWDYDKLANYNSSMVGCIASLFDKKIEVKNIYIHSQWLTMALQITIQWIAILKPAPIILDEFRNMLILYGFLATLKRIEKYGIHKNYKYAKTYTNFMQKLKGGKEKHEHTPDDGIKTDDKGKQPYRLSFSNDLALNPVSRRTFQPARFSHQGNIRPRSRWAIGPEHMPKRSESEIAEQKWVEKIITLILELKEELKRKKINTNEPIEIDSDVDNELSEQSSAESVNNPDDKPITPEEVKYLDELLKSFCSGNDKKHGDTSSHLKRLTHLLRRCVIEDDLLSSKIKDNQDPQFQQLFISVSENEATTTQFRYWNDLPASVHRILSNQERDLALHLKILIVMKFLLAGTSSRNINFKNPKLFGSCCFI</sequence>
<reference evidence="2 3" key="1">
    <citation type="journal article" date="2013" name="Curr. Biol.">
        <title>The Genome of the Foraminiferan Reticulomyxa filosa.</title>
        <authorList>
            <person name="Glockner G."/>
            <person name="Hulsmann N."/>
            <person name="Schleicher M."/>
            <person name="Noegel A.A."/>
            <person name="Eichinger L."/>
            <person name="Gallinger C."/>
            <person name="Pawlowski J."/>
            <person name="Sierra R."/>
            <person name="Euteneuer U."/>
            <person name="Pillet L."/>
            <person name="Moustafa A."/>
            <person name="Platzer M."/>
            <person name="Groth M."/>
            <person name="Szafranski K."/>
            <person name="Schliwa M."/>
        </authorList>
    </citation>
    <scope>NUCLEOTIDE SEQUENCE [LARGE SCALE GENOMIC DNA]</scope>
</reference>
<feature type="region of interest" description="Disordered" evidence="1">
    <location>
        <begin position="371"/>
        <end position="396"/>
    </location>
</feature>
<evidence type="ECO:0000313" key="3">
    <source>
        <dbReference type="Proteomes" id="UP000023152"/>
    </source>
</evidence>
<dbReference type="EMBL" id="ASPP01020593">
    <property type="protein sequence ID" value="ETO13454.1"/>
    <property type="molecule type" value="Genomic_DNA"/>
</dbReference>
<keyword evidence="3" id="KW-1185">Reference proteome</keyword>
<dbReference type="Proteomes" id="UP000023152">
    <property type="component" value="Unassembled WGS sequence"/>
</dbReference>
<gene>
    <name evidence="2" type="ORF">RFI_23916</name>
</gene>
<evidence type="ECO:0000256" key="1">
    <source>
        <dbReference type="SAM" id="MobiDB-lite"/>
    </source>
</evidence>
<protein>
    <submittedName>
        <fullName evidence="2">Uncharacterized protein</fullName>
    </submittedName>
</protein>
<evidence type="ECO:0000313" key="2">
    <source>
        <dbReference type="EMBL" id="ETO13454.1"/>
    </source>
</evidence>
<proteinExistence type="predicted"/>
<name>X6MHX0_RETFI</name>